<organism evidence="1 2">
    <name type="scientific">Pontixanthobacter aquaemixtae</name>
    <dbReference type="NCBI Taxonomy" id="1958940"/>
    <lineage>
        <taxon>Bacteria</taxon>
        <taxon>Pseudomonadati</taxon>
        <taxon>Pseudomonadota</taxon>
        <taxon>Alphaproteobacteria</taxon>
        <taxon>Sphingomonadales</taxon>
        <taxon>Erythrobacteraceae</taxon>
        <taxon>Pontixanthobacter</taxon>
    </lineage>
</organism>
<evidence type="ECO:0000313" key="2">
    <source>
        <dbReference type="Proteomes" id="UP000442714"/>
    </source>
</evidence>
<evidence type="ECO:0000313" key="1">
    <source>
        <dbReference type="EMBL" id="MXO89906.1"/>
    </source>
</evidence>
<gene>
    <name evidence="1" type="ORF">GRI41_03655</name>
</gene>
<reference evidence="1 2" key="1">
    <citation type="submission" date="2019-12" db="EMBL/GenBank/DDBJ databases">
        <title>Genomic-based taxomic classification of the family Erythrobacteraceae.</title>
        <authorList>
            <person name="Xu L."/>
        </authorList>
    </citation>
    <scope>NUCLEOTIDE SEQUENCE [LARGE SCALE GENOMIC DNA]</scope>
    <source>
        <strain evidence="1 2">KCTC 52763</strain>
    </source>
</reference>
<accession>A0A844ZSC7</accession>
<evidence type="ECO:0008006" key="3">
    <source>
        <dbReference type="Google" id="ProtNLM"/>
    </source>
</evidence>
<dbReference type="RefSeq" id="WP_160603415.1">
    <property type="nucleotide sequence ID" value="NZ_WTYX01000001.1"/>
</dbReference>
<dbReference type="Proteomes" id="UP000442714">
    <property type="component" value="Unassembled WGS sequence"/>
</dbReference>
<protein>
    <recommendedName>
        <fullName evidence="3">EthD domain-containing protein</fullName>
    </recommendedName>
</protein>
<dbReference type="EMBL" id="WTYX01000001">
    <property type="protein sequence ID" value="MXO89906.1"/>
    <property type="molecule type" value="Genomic_DNA"/>
</dbReference>
<proteinExistence type="predicted"/>
<keyword evidence="2" id="KW-1185">Reference proteome</keyword>
<dbReference type="OrthoDB" id="3034735at2"/>
<name>A0A844ZSC7_9SPHN</name>
<dbReference type="AlphaFoldDB" id="A0A844ZSC7"/>
<sequence>MIESLLVVLTNAAEGRDADFNDWYTNIHARDTMRMRGVFGQQRFAFSDEQLQDYPEGFPSQYLALYEVFDRKWFTQEHIDRAGTPFMIVEDSLDMSRLDDFYYSPLQFRDKAPRSFERCGVVLEQMQSIPGEEEDLRAWFNDMYFSQRFGEDGIVTGAFLSFEEYGQMMPFPPAHNHIAIWRIEDQAARNNWRKSNPLADCPHIDQGTLAISCWDVCSDRLIRDDVQYPTAEALAREEAARARIAQQDSVIKAATGRIKSG</sequence>
<comment type="caution">
    <text evidence="1">The sequence shown here is derived from an EMBL/GenBank/DDBJ whole genome shotgun (WGS) entry which is preliminary data.</text>
</comment>